<name>A0AAV1TQ69_9STRA</name>
<protein>
    <submittedName>
        <fullName evidence="1">Uncharacterized protein</fullName>
    </submittedName>
</protein>
<dbReference type="EMBL" id="CAKLBY020000075">
    <property type="protein sequence ID" value="CAK7924535.1"/>
    <property type="molecule type" value="Genomic_DNA"/>
</dbReference>
<comment type="caution">
    <text evidence="1">The sequence shown here is derived from an EMBL/GenBank/DDBJ whole genome shotgun (WGS) entry which is preliminary data.</text>
</comment>
<dbReference type="AlphaFoldDB" id="A0AAV1TQ69"/>
<dbReference type="Proteomes" id="UP001162060">
    <property type="component" value="Unassembled WGS sequence"/>
</dbReference>
<proteinExistence type="predicted"/>
<evidence type="ECO:0000313" key="2">
    <source>
        <dbReference type="Proteomes" id="UP001162060"/>
    </source>
</evidence>
<accession>A0AAV1TQ69</accession>
<gene>
    <name evidence="1" type="ORF">PM001_LOCUS9685</name>
</gene>
<evidence type="ECO:0000313" key="1">
    <source>
        <dbReference type="EMBL" id="CAK7924535.1"/>
    </source>
</evidence>
<reference evidence="1" key="1">
    <citation type="submission" date="2024-01" db="EMBL/GenBank/DDBJ databases">
        <authorList>
            <person name="Webb A."/>
        </authorList>
    </citation>
    <scope>NUCLEOTIDE SEQUENCE</scope>
    <source>
        <strain evidence="1">Pm1</strain>
    </source>
</reference>
<organism evidence="1 2">
    <name type="scientific">Peronospora matthiolae</name>
    <dbReference type="NCBI Taxonomy" id="2874970"/>
    <lineage>
        <taxon>Eukaryota</taxon>
        <taxon>Sar</taxon>
        <taxon>Stramenopiles</taxon>
        <taxon>Oomycota</taxon>
        <taxon>Peronosporomycetes</taxon>
        <taxon>Peronosporales</taxon>
        <taxon>Peronosporaceae</taxon>
        <taxon>Peronospora</taxon>
    </lineage>
</organism>
<sequence length="116" mass="12860">MRSTTLQTSSVACQPGVFAPTGGALVSGSTRGPLTKDAKLDIRVFTGKELHKCLSGGFKHWGRAFREELEMAQEACGYAWTEKYKISRLGACLRGEAEEFFHGLRDGWWDTDRTLS</sequence>